<name>A0A1I6PCP6_9GAMM</name>
<evidence type="ECO:0000313" key="3">
    <source>
        <dbReference type="Proteomes" id="UP000182827"/>
    </source>
</evidence>
<sequence length="138" mass="16124">MMFYYLMICTFSLALLVSFGVMKIFSNSINQILARIINDPIHSAWAKYTKFAGMVVGTSSGIRIYDMEKYITPLTYTDNDKKIVIELTQERWVLEIYRTIIETLQGLAWMMLVFFMVALIAYVIVRWSEIKYQSKSSE</sequence>
<reference evidence="3" key="1">
    <citation type="submission" date="2016-10" db="EMBL/GenBank/DDBJ databases">
        <authorList>
            <person name="Varghese N."/>
            <person name="Submissions S."/>
        </authorList>
    </citation>
    <scope>NUCLEOTIDE SEQUENCE [LARGE SCALE GENOMIC DNA]</scope>
    <source>
        <strain evidence="3">ANC 5076</strain>
    </source>
</reference>
<protein>
    <submittedName>
        <fullName evidence="2">Uncharacterized protein</fullName>
    </submittedName>
</protein>
<keyword evidence="1" id="KW-0472">Membrane</keyword>
<keyword evidence="1" id="KW-0812">Transmembrane</keyword>
<dbReference type="Proteomes" id="UP000182827">
    <property type="component" value="Unassembled WGS sequence"/>
</dbReference>
<dbReference type="EMBL" id="FOZU01000002">
    <property type="protein sequence ID" value="SFS37920.1"/>
    <property type="molecule type" value="Genomic_DNA"/>
</dbReference>
<keyword evidence="3" id="KW-1185">Reference proteome</keyword>
<accession>A0A1I6PCP6</accession>
<evidence type="ECO:0000256" key="1">
    <source>
        <dbReference type="SAM" id="Phobius"/>
    </source>
</evidence>
<evidence type="ECO:0000313" key="2">
    <source>
        <dbReference type="EMBL" id="SFS37920.1"/>
    </source>
</evidence>
<feature type="transmembrane region" description="Helical" evidence="1">
    <location>
        <begin position="106"/>
        <end position="125"/>
    </location>
</feature>
<keyword evidence="1" id="KW-1133">Transmembrane helix</keyword>
<gene>
    <name evidence="2" type="ORF">SAMN05444586_100241</name>
</gene>
<proteinExistence type="predicted"/>
<dbReference type="AlphaFoldDB" id="A0A1I6PCP6"/>
<organism evidence="2 3">
    <name type="scientific">Acinetobacter bohemicus</name>
    <dbReference type="NCBI Taxonomy" id="1435036"/>
    <lineage>
        <taxon>Bacteria</taxon>
        <taxon>Pseudomonadati</taxon>
        <taxon>Pseudomonadota</taxon>
        <taxon>Gammaproteobacteria</taxon>
        <taxon>Moraxellales</taxon>
        <taxon>Moraxellaceae</taxon>
        <taxon>Acinetobacter</taxon>
    </lineage>
</organism>